<dbReference type="AlphaFoldDB" id="A0A5C7VP65"/>
<evidence type="ECO:0000313" key="8">
    <source>
        <dbReference type="Proteomes" id="UP000321055"/>
    </source>
</evidence>
<evidence type="ECO:0000256" key="2">
    <source>
        <dbReference type="ARBA" id="ARBA00022475"/>
    </source>
</evidence>
<evidence type="ECO:0000256" key="6">
    <source>
        <dbReference type="ARBA" id="ARBA00023315"/>
    </source>
</evidence>
<evidence type="ECO:0000256" key="1">
    <source>
        <dbReference type="ARBA" id="ARBA00004533"/>
    </source>
</evidence>
<reference evidence="7 8" key="1">
    <citation type="submission" date="2018-09" db="EMBL/GenBank/DDBJ databases">
        <title>Metagenome Assembled Genomes from an Advanced Water Purification Facility.</title>
        <authorList>
            <person name="Stamps B.W."/>
            <person name="Spear J.R."/>
        </authorList>
    </citation>
    <scope>NUCLEOTIDE SEQUENCE [LARGE SCALE GENOMIC DNA]</scope>
    <source>
        <strain evidence="7">Bin_54_1</strain>
    </source>
</reference>
<dbReference type="CDD" id="cd07984">
    <property type="entry name" value="LPLAT_LABLAT-like"/>
    <property type="match status" value="1"/>
</dbReference>
<dbReference type="InterPro" id="IPR004960">
    <property type="entry name" value="LipA_acyltrans"/>
</dbReference>
<comment type="subcellular location">
    <subcellularLocation>
        <location evidence="1">Cell inner membrane</location>
    </subcellularLocation>
</comment>
<evidence type="ECO:0000313" key="7">
    <source>
        <dbReference type="EMBL" id="TXI26262.1"/>
    </source>
</evidence>
<dbReference type="GO" id="GO:0005886">
    <property type="term" value="C:plasma membrane"/>
    <property type="evidence" value="ECO:0007669"/>
    <property type="project" value="UniProtKB-SubCell"/>
</dbReference>
<dbReference type="PANTHER" id="PTHR30606:SF9">
    <property type="entry name" value="LIPID A BIOSYNTHESIS LAUROYLTRANSFERASE"/>
    <property type="match status" value="1"/>
</dbReference>
<dbReference type="InterPro" id="IPR014548">
    <property type="entry name" value="Ac_Trasf"/>
</dbReference>
<dbReference type="EMBL" id="SSFX01000106">
    <property type="protein sequence ID" value="TXI26262.1"/>
    <property type="molecule type" value="Genomic_DNA"/>
</dbReference>
<sequence>MDLTIFLEEMTDIKTDVDWMKRKERGSLILLRLLVWLSLFFGRNFAKLLLYPISLYFVLAATQARHASRQYLQKALGRTVCWRDIFRHFFCFATISLDRIYFLNGQVQLFSITLENEHLLRSAMQQHTGIFLFGAHMGSFEALRALAHQHTDYPLVQLMYQENAKKMGQVLAAINPELQQEIIPLGNLETMIQVHEALKQGAMIGILADRTLQQTNLKTQYFLGEEAAFSESAFRLAAILRKPVLLMLGLYLGENQYRLVFEEIYDFSSMQEDQAQAVTAARERYVNLLAKYCREYPYNWFNFYDFWQTSCEE</sequence>
<accession>A0A5C7VP65</accession>
<evidence type="ECO:0000256" key="5">
    <source>
        <dbReference type="ARBA" id="ARBA00023136"/>
    </source>
</evidence>
<dbReference type="Pfam" id="PF03279">
    <property type="entry name" value="Lip_A_acyltrans"/>
    <property type="match status" value="1"/>
</dbReference>
<dbReference type="GO" id="GO:0016746">
    <property type="term" value="F:acyltransferase activity"/>
    <property type="evidence" value="ECO:0007669"/>
    <property type="project" value="UniProtKB-KW"/>
</dbReference>
<comment type="caution">
    <text evidence="7">The sequence shown here is derived from an EMBL/GenBank/DDBJ whole genome shotgun (WGS) entry which is preliminary data.</text>
</comment>
<keyword evidence="6" id="KW-0012">Acyltransferase</keyword>
<proteinExistence type="predicted"/>
<gene>
    <name evidence="7" type="ORF">E6Q60_12910</name>
</gene>
<keyword evidence="2" id="KW-1003">Cell membrane</keyword>
<evidence type="ECO:0000256" key="3">
    <source>
        <dbReference type="ARBA" id="ARBA00022519"/>
    </source>
</evidence>
<organism evidence="7 8">
    <name type="scientific">Nitrosomonas oligotropha</name>
    <dbReference type="NCBI Taxonomy" id="42354"/>
    <lineage>
        <taxon>Bacteria</taxon>
        <taxon>Pseudomonadati</taxon>
        <taxon>Pseudomonadota</taxon>
        <taxon>Betaproteobacteria</taxon>
        <taxon>Nitrosomonadales</taxon>
        <taxon>Nitrosomonadaceae</taxon>
        <taxon>Nitrosomonas</taxon>
    </lineage>
</organism>
<evidence type="ECO:0000256" key="4">
    <source>
        <dbReference type="ARBA" id="ARBA00022679"/>
    </source>
</evidence>
<dbReference type="Proteomes" id="UP000321055">
    <property type="component" value="Unassembled WGS sequence"/>
</dbReference>
<keyword evidence="4" id="KW-0808">Transferase</keyword>
<dbReference type="GO" id="GO:0009247">
    <property type="term" value="P:glycolipid biosynthetic process"/>
    <property type="evidence" value="ECO:0007669"/>
    <property type="project" value="UniProtKB-ARBA"/>
</dbReference>
<name>A0A5C7VP65_9PROT</name>
<dbReference type="PANTHER" id="PTHR30606">
    <property type="entry name" value="LIPID A BIOSYNTHESIS LAUROYL ACYLTRANSFERASE"/>
    <property type="match status" value="1"/>
</dbReference>
<dbReference type="PIRSF" id="PIRSF028561">
    <property type="entry name" value="Ac_Trasf"/>
    <property type="match status" value="1"/>
</dbReference>
<protein>
    <submittedName>
        <fullName evidence="7">Acyl-CoA synthetase</fullName>
    </submittedName>
</protein>
<keyword evidence="3" id="KW-0997">Cell inner membrane</keyword>
<keyword evidence="5" id="KW-0472">Membrane</keyword>